<evidence type="ECO:0000256" key="1">
    <source>
        <dbReference type="ARBA" id="ARBA00008984"/>
    </source>
</evidence>
<dbReference type="PANTHER" id="PTHR33279:SF6">
    <property type="entry name" value="SULFUR CARRIER PROTEIN YEDF-RELATED"/>
    <property type="match status" value="1"/>
</dbReference>
<dbReference type="CDD" id="cd00291">
    <property type="entry name" value="SirA_YedF_YeeD"/>
    <property type="match status" value="1"/>
</dbReference>
<dbReference type="InterPro" id="IPR001455">
    <property type="entry name" value="TusA-like"/>
</dbReference>
<reference evidence="4 5" key="1">
    <citation type="submission" date="2024-02" db="EMBL/GenBank/DDBJ databases">
        <title>A novel Wenzhouxiangellaceae bacterium, isolated from coastal sediments.</title>
        <authorList>
            <person name="Du Z.-J."/>
            <person name="Ye Y.-Q."/>
            <person name="Zhang X.-Y."/>
        </authorList>
    </citation>
    <scope>NUCLEOTIDE SEQUENCE [LARGE SCALE GENOMIC DNA]</scope>
    <source>
        <strain evidence="4 5">CH-27</strain>
    </source>
</reference>
<sequence>MPPRVVNTSGTRPAPDRRLDARDLDCPQPVIETRKAMRDLQAGQVLEVLSTDPASELDFEAYCRMAGHALIEFEERDGVFRFLLRHSG</sequence>
<evidence type="ECO:0000256" key="2">
    <source>
        <dbReference type="SAM" id="MobiDB-lite"/>
    </source>
</evidence>
<dbReference type="AlphaFoldDB" id="A0AAW9RK29"/>
<dbReference type="SUPFAM" id="SSF64307">
    <property type="entry name" value="SirA-like"/>
    <property type="match status" value="1"/>
</dbReference>
<dbReference type="RefSeq" id="WP_354696023.1">
    <property type="nucleotide sequence ID" value="NZ_JAZHOG010000009.1"/>
</dbReference>
<dbReference type="Gene3D" id="3.30.110.40">
    <property type="entry name" value="TusA-like domain"/>
    <property type="match status" value="1"/>
</dbReference>
<dbReference type="PANTHER" id="PTHR33279">
    <property type="entry name" value="SULFUR CARRIER PROTEIN YEDF-RELATED"/>
    <property type="match status" value="1"/>
</dbReference>
<dbReference type="Pfam" id="PF01206">
    <property type="entry name" value="TusA"/>
    <property type="match status" value="1"/>
</dbReference>
<name>A0AAW9RK29_9GAMM</name>
<comment type="caution">
    <text evidence="4">The sequence shown here is derived from an EMBL/GenBank/DDBJ whole genome shotgun (WGS) entry which is preliminary data.</text>
</comment>
<evidence type="ECO:0000313" key="5">
    <source>
        <dbReference type="Proteomes" id="UP001359886"/>
    </source>
</evidence>
<proteinExistence type="inferred from homology"/>
<gene>
    <name evidence="4" type="ORF">V3330_13790</name>
</gene>
<evidence type="ECO:0000313" key="4">
    <source>
        <dbReference type="EMBL" id="MEJ8568700.1"/>
    </source>
</evidence>
<protein>
    <submittedName>
        <fullName evidence="4">Sulfurtransferase TusA family protein</fullName>
    </submittedName>
</protein>
<accession>A0AAW9RK29</accession>
<evidence type="ECO:0000259" key="3">
    <source>
        <dbReference type="Pfam" id="PF01206"/>
    </source>
</evidence>
<feature type="domain" description="UPF0033" evidence="3">
    <location>
        <begin position="18"/>
        <end position="85"/>
    </location>
</feature>
<feature type="compositionally biased region" description="Polar residues" evidence="2">
    <location>
        <begin position="1"/>
        <end position="11"/>
    </location>
</feature>
<comment type="similarity">
    <text evidence="1">Belongs to the sulfur carrier protein TusA family.</text>
</comment>
<keyword evidence="5" id="KW-1185">Reference proteome</keyword>
<organism evidence="4 5">
    <name type="scientific">Elongatibacter sediminis</name>
    <dbReference type="NCBI Taxonomy" id="3119006"/>
    <lineage>
        <taxon>Bacteria</taxon>
        <taxon>Pseudomonadati</taxon>
        <taxon>Pseudomonadota</taxon>
        <taxon>Gammaproteobacteria</taxon>
        <taxon>Chromatiales</taxon>
        <taxon>Wenzhouxiangellaceae</taxon>
        <taxon>Elongatibacter</taxon>
    </lineage>
</organism>
<feature type="region of interest" description="Disordered" evidence="2">
    <location>
        <begin position="1"/>
        <end position="22"/>
    </location>
</feature>
<dbReference type="EMBL" id="JAZHOG010000009">
    <property type="protein sequence ID" value="MEJ8568700.1"/>
    <property type="molecule type" value="Genomic_DNA"/>
</dbReference>
<dbReference type="InterPro" id="IPR036868">
    <property type="entry name" value="TusA-like_sf"/>
</dbReference>
<dbReference type="Proteomes" id="UP001359886">
    <property type="component" value="Unassembled WGS sequence"/>
</dbReference>